<evidence type="ECO:0000256" key="2">
    <source>
        <dbReference type="SAM" id="MobiDB-lite"/>
    </source>
</evidence>
<sequence>MDNKPSFSNEEIINHTQIYQDGFKGFGLALHDRYEQLKLTDGVQDPTFKPNCKKSIKDEINMYKKKYESKQFSTKAKYLTNLKNTRSEVSSVGLTTPARSHNLSQSSRKQMGSKIRNMSVMTRRKKKQLSGGLKTTHKDLLEQLRIKCKFHSKYKFDQIILNSSLLNFYKAGYYQKQRINLNTSVDDAQAQNPIKPPRYKQRVGSVDDKTTSYFTDKINPDNLQIPPLHIKSVRESRKYDPARTFNDTESVSVQQSPRGYTMRSNEGRREKMLYTAHNSPRVTEISANYDKNQGIELEKYQEVPITSNTVNLKTKKAPKLYKELNKVEDALDELEMKQEVNEIQRFASAEIKLTNILDKQETIKTILSKIEKKYEASGIIPTDTEKLSPTKPDTSPQDQQNLAPIVVNKLFNLFKRLLQTGDENTNHAHKFYSEELKIRDEAIASLKSTAKRLGAEVRAFHEIRKEAQNRVEQEMKKLDEMGSIGANKKPSFLDEELIAYDPSTGDIVYTLNDLYQFLKFDSYYPQEKSEMVDDKYKQLEAEFVEQLQKFQHTSAGKAIKMIFKKPKSKNVCQQTNLRDYEAEIENLTTELAISEQKRNHLKIDNNKLMNEVTKWKNEVKMKSSEVLQLRKDIQRVSRNLKGGQIDYRYSSSFDKAENIALQKKIDQYKEMLSKTERHMKDAVKNLEDTRKAKDIVVKNLNSLIKNVEFLEGNLRIKEGTVKKLRKNLSEIRDYLNKQNFEVDKHETIGKLILEDHEKDDIVYEDKQMQTDNIDNPIEVSSVDSSVSSLLSPRRMKGSGKNNKGMKKDRSNSRLKNAYEISIPQDSPSRRNSQLVVSKKNIFEQEETKQIKQKEKKLKKSKPSSKRGSGSQQSKYSGSLEFPNLPVIRINDLLTPDPVQSEPGTSVYEDYDDKLKKLRRTKIKVYKKLNELGQIDHRWIQTDPISQEETEEVKVIKKNAFTQKPDRKERQKADIPKNPTSSDISQYQLNMLINILHMIQSDGVLNTYLFNEKDVFKIKDEIIEILRVHAASLSIGSIWMNYSGASSLGGPTKASELYNIGQKDPVLHYIKKEDIIPEVVSLVSKSSKPIKKAKTRKLRSFKGIS</sequence>
<feature type="region of interest" description="Disordered" evidence="2">
    <location>
        <begin position="781"/>
        <end position="834"/>
    </location>
</feature>
<name>A0AAD1UEN0_EUPCR</name>
<feature type="coiled-coil region" evidence="1">
    <location>
        <begin position="317"/>
        <end position="344"/>
    </location>
</feature>
<feature type="compositionally biased region" description="Polar residues" evidence="2">
    <location>
        <begin position="89"/>
        <end position="110"/>
    </location>
</feature>
<accession>A0AAD1UEN0</accession>
<evidence type="ECO:0000313" key="3">
    <source>
        <dbReference type="EMBL" id="CAI2367427.1"/>
    </source>
</evidence>
<dbReference type="Gene3D" id="1.10.287.1490">
    <property type="match status" value="1"/>
</dbReference>
<keyword evidence="4" id="KW-1185">Reference proteome</keyword>
<keyword evidence="1" id="KW-0175">Coiled coil</keyword>
<feature type="compositionally biased region" description="Polar residues" evidence="2">
    <location>
        <begin position="823"/>
        <end position="834"/>
    </location>
</feature>
<proteinExistence type="predicted"/>
<feature type="region of interest" description="Disordered" evidence="2">
    <location>
        <begin position="846"/>
        <end position="879"/>
    </location>
</feature>
<gene>
    <name evidence="3" type="ORF">ECRASSUSDP1_LOCUS8710</name>
</gene>
<feature type="compositionally biased region" description="Basic residues" evidence="2">
    <location>
        <begin position="853"/>
        <end position="864"/>
    </location>
</feature>
<feature type="coiled-coil region" evidence="1">
    <location>
        <begin position="658"/>
        <end position="727"/>
    </location>
</feature>
<dbReference type="AlphaFoldDB" id="A0AAD1UEN0"/>
<evidence type="ECO:0000256" key="1">
    <source>
        <dbReference type="SAM" id="Coils"/>
    </source>
</evidence>
<reference evidence="3" key="1">
    <citation type="submission" date="2023-07" db="EMBL/GenBank/DDBJ databases">
        <authorList>
            <consortium name="AG Swart"/>
            <person name="Singh M."/>
            <person name="Singh A."/>
            <person name="Seah K."/>
            <person name="Emmerich C."/>
        </authorList>
    </citation>
    <scope>NUCLEOTIDE SEQUENCE</scope>
    <source>
        <strain evidence="3">DP1</strain>
    </source>
</reference>
<feature type="region of interest" description="Disordered" evidence="2">
    <location>
        <begin position="89"/>
        <end position="112"/>
    </location>
</feature>
<feature type="compositionally biased region" description="Low complexity" evidence="2">
    <location>
        <begin position="781"/>
        <end position="791"/>
    </location>
</feature>
<feature type="region of interest" description="Disordered" evidence="2">
    <location>
        <begin position="956"/>
        <end position="980"/>
    </location>
</feature>
<protein>
    <submittedName>
        <fullName evidence="3">Uncharacterized protein</fullName>
    </submittedName>
</protein>
<dbReference type="EMBL" id="CAMPGE010008531">
    <property type="protein sequence ID" value="CAI2367427.1"/>
    <property type="molecule type" value="Genomic_DNA"/>
</dbReference>
<feature type="compositionally biased region" description="Basic and acidic residues" evidence="2">
    <location>
        <begin position="963"/>
        <end position="974"/>
    </location>
</feature>
<evidence type="ECO:0000313" key="4">
    <source>
        <dbReference type="Proteomes" id="UP001295684"/>
    </source>
</evidence>
<comment type="caution">
    <text evidence="3">The sequence shown here is derived from an EMBL/GenBank/DDBJ whole genome shotgun (WGS) entry which is preliminary data.</text>
</comment>
<dbReference type="Proteomes" id="UP001295684">
    <property type="component" value="Unassembled WGS sequence"/>
</dbReference>
<feature type="coiled-coil region" evidence="1">
    <location>
        <begin position="570"/>
        <end position="625"/>
    </location>
</feature>
<organism evidence="3 4">
    <name type="scientific">Euplotes crassus</name>
    <dbReference type="NCBI Taxonomy" id="5936"/>
    <lineage>
        <taxon>Eukaryota</taxon>
        <taxon>Sar</taxon>
        <taxon>Alveolata</taxon>
        <taxon>Ciliophora</taxon>
        <taxon>Intramacronucleata</taxon>
        <taxon>Spirotrichea</taxon>
        <taxon>Hypotrichia</taxon>
        <taxon>Euplotida</taxon>
        <taxon>Euplotidae</taxon>
        <taxon>Moneuplotes</taxon>
    </lineage>
</organism>
<feature type="compositionally biased region" description="Low complexity" evidence="2">
    <location>
        <begin position="865"/>
        <end position="878"/>
    </location>
</feature>